<dbReference type="PANTHER" id="PTHR10961">
    <property type="entry name" value="PEROXISOMAL SARCOSINE OXIDASE"/>
    <property type="match status" value="1"/>
</dbReference>
<keyword evidence="5" id="KW-0560">Oxidoreductase</keyword>
<evidence type="ECO:0000256" key="2">
    <source>
        <dbReference type="ARBA" id="ARBA00010989"/>
    </source>
</evidence>
<feature type="domain" description="FAD dependent oxidoreductase" evidence="6">
    <location>
        <begin position="9"/>
        <end position="436"/>
    </location>
</feature>
<comment type="cofactor">
    <cofactor evidence="1">
        <name>FAD</name>
        <dbReference type="ChEBI" id="CHEBI:57692"/>
    </cofactor>
</comment>
<evidence type="ECO:0000256" key="4">
    <source>
        <dbReference type="ARBA" id="ARBA00022827"/>
    </source>
</evidence>
<dbReference type="EMBL" id="JAGSXJ010000002">
    <property type="protein sequence ID" value="KAH6695011.1"/>
    <property type="molecule type" value="Genomic_DNA"/>
</dbReference>
<dbReference type="InterPro" id="IPR045170">
    <property type="entry name" value="MTOX"/>
</dbReference>
<comment type="similarity">
    <text evidence="2">Belongs to the MSOX/MTOX family.</text>
</comment>
<reference evidence="7" key="1">
    <citation type="journal article" date="2021" name="Nat. Commun.">
        <title>Genetic determinants of endophytism in the Arabidopsis root mycobiome.</title>
        <authorList>
            <person name="Mesny F."/>
            <person name="Miyauchi S."/>
            <person name="Thiergart T."/>
            <person name="Pickel B."/>
            <person name="Atanasova L."/>
            <person name="Karlsson M."/>
            <person name="Huettel B."/>
            <person name="Barry K.W."/>
            <person name="Haridas S."/>
            <person name="Chen C."/>
            <person name="Bauer D."/>
            <person name="Andreopoulos W."/>
            <person name="Pangilinan J."/>
            <person name="LaButti K."/>
            <person name="Riley R."/>
            <person name="Lipzen A."/>
            <person name="Clum A."/>
            <person name="Drula E."/>
            <person name="Henrissat B."/>
            <person name="Kohler A."/>
            <person name="Grigoriev I.V."/>
            <person name="Martin F.M."/>
            <person name="Hacquard S."/>
        </authorList>
    </citation>
    <scope>NUCLEOTIDE SEQUENCE</scope>
    <source>
        <strain evidence="7">MPI-SDFR-AT-0117</strain>
    </source>
</reference>
<dbReference type="InterPro" id="IPR036188">
    <property type="entry name" value="FAD/NAD-bd_sf"/>
</dbReference>
<keyword evidence="3" id="KW-0285">Flavoprotein</keyword>
<dbReference type="AlphaFoldDB" id="A0A9P9AEE6"/>
<dbReference type="Pfam" id="PF01266">
    <property type="entry name" value="DAO"/>
    <property type="match status" value="1"/>
</dbReference>
<dbReference type="Gene3D" id="3.50.50.60">
    <property type="entry name" value="FAD/NAD(P)-binding domain"/>
    <property type="match status" value="1"/>
</dbReference>
<evidence type="ECO:0000313" key="8">
    <source>
        <dbReference type="Proteomes" id="UP000770015"/>
    </source>
</evidence>
<organism evidence="7 8">
    <name type="scientific">Plectosphaerella plurivora</name>
    <dbReference type="NCBI Taxonomy" id="936078"/>
    <lineage>
        <taxon>Eukaryota</taxon>
        <taxon>Fungi</taxon>
        <taxon>Dikarya</taxon>
        <taxon>Ascomycota</taxon>
        <taxon>Pezizomycotina</taxon>
        <taxon>Sordariomycetes</taxon>
        <taxon>Hypocreomycetidae</taxon>
        <taxon>Glomerellales</taxon>
        <taxon>Plectosphaerellaceae</taxon>
        <taxon>Plectosphaerella</taxon>
    </lineage>
</organism>
<comment type="caution">
    <text evidence="7">The sequence shown here is derived from an EMBL/GenBank/DDBJ whole genome shotgun (WGS) entry which is preliminary data.</text>
</comment>
<dbReference type="PANTHER" id="PTHR10961:SF15">
    <property type="entry name" value="FAD DEPENDENT OXIDOREDUCTASE DOMAIN-CONTAINING PROTEIN"/>
    <property type="match status" value="1"/>
</dbReference>
<proteinExistence type="inferred from homology"/>
<dbReference type="InterPro" id="IPR006076">
    <property type="entry name" value="FAD-dep_OxRdtase"/>
</dbReference>
<dbReference type="GO" id="GO:0050660">
    <property type="term" value="F:flavin adenine dinucleotide binding"/>
    <property type="evidence" value="ECO:0007669"/>
    <property type="project" value="InterPro"/>
</dbReference>
<name>A0A9P9AEE6_9PEZI</name>
<protein>
    <submittedName>
        <fullName evidence="7">FAD dependent oxidoreductase</fullName>
    </submittedName>
</protein>
<dbReference type="GO" id="GO:0008115">
    <property type="term" value="F:sarcosine oxidase activity"/>
    <property type="evidence" value="ECO:0007669"/>
    <property type="project" value="TreeGrafter"/>
</dbReference>
<keyword evidence="8" id="KW-1185">Reference proteome</keyword>
<evidence type="ECO:0000256" key="5">
    <source>
        <dbReference type="ARBA" id="ARBA00023002"/>
    </source>
</evidence>
<dbReference type="SUPFAM" id="SSF51905">
    <property type="entry name" value="FAD/NAD(P)-binding domain"/>
    <property type="match status" value="1"/>
</dbReference>
<keyword evidence="4" id="KW-0274">FAD</keyword>
<dbReference type="Gene3D" id="3.30.9.10">
    <property type="entry name" value="D-Amino Acid Oxidase, subunit A, domain 2"/>
    <property type="match status" value="1"/>
</dbReference>
<evidence type="ECO:0000256" key="3">
    <source>
        <dbReference type="ARBA" id="ARBA00022630"/>
    </source>
</evidence>
<evidence type="ECO:0000313" key="7">
    <source>
        <dbReference type="EMBL" id="KAH6695011.1"/>
    </source>
</evidence>
<dbReference type="Proteomes" id="UP000770015">
    <property type="component" value="Unassembled WGS sequence"/>
</dbReference>
<evidence type="ECO:0000256" key="1">
    <source>
        <dbReference type="ARBA" id="ARBA00001974"/>
    </source>
</evidence>
<gene>
    <name evidence="7" type="ORF">F5X68DRAFT_227011</name>
</gene>
<evidence type="ECO:0000259" key="6">
    <source>
        <dbReference type="Pfam" id="PF01266"/>
    </source>
</evidence>
<dbReference type="OrthoDB" id="2219495at2759"/>
<sequence>MVTANSKINIIGGGVFGLSTALWLARGGYKDITIFDRCPFDKNFYNPSDGCDGASADLNKVFRMAYGEKLMYQDLAIEARDIWLSWNKRIARSAPSELPNGLTPEDTLLLECGNYFVAAGPELVPFYRESLETMERTAPEMRSMQFVKASGNIDDEERLRKISPKWVEKLHVVDKINGGDTNGFMDIKGGVTIADKACVFARFLCEQLGVKFVLGDPEGTFSSMITETNGTEKRVIGLRTADGRRHFADLVIVAAGGWTASILPEAARTVETTAGSVMFIDIPKDRTDLWEKFHSDNYPVWSFRSGEGDNYYQGNSFPITKEGRLKFGFRGRKFTNFEDHPSEPGLRVSTPRTKYTTKPINTVPLYALSQVKAVLAEALPELAEFDFSDSRLCWYTDSIDNEYVIDYVPGYSKSLFICTGGSGHGFKFLPILGRHVKNQLEGTTDQFTSIWKWRTMKEGQTNNGLEEGEHGPREMSSVDMAHPYDFHRARL</sequence>
<accession>A0A9P9AEE6</accession>